<feature type="transmembrane region" description="Helical" evidence="2">
    <location>
        <begin position="89"/>
        <end position="107"/>
    </location>
</feature>
<feature type="region of interest" description="Disordered" evidence="1">
    <location>
        <begin position="1"/>
        <end position="26"/>
    </location>
</feature>
<dbReference type="RefSeq" id="WP_268918475.1">
    <property type="nucleotide sequence ID" value="NZ_CAJPNG010000008.1"/>
</dbReference>
<evidence type="ECO:0000256" key="1">
    <source>
        <dbReference type="SAM" id="MobiDB-lite"/>
    </source>
</evidence>
<keyword evidence="2" id="KW-0812">Transmembrane</keyword>
<feature type="transmembrane region" description="Helical" evidence="2">
    <location>
        <begin position="34"/>
        <end position="57"/>
    </location>
</feature>
<protein>
    <submittedName>
        <fullName evidence="3">MptD family putative ECF transporter S component</fullName>
    </submittedName>
</protein>
<keyword evidence="2" id="KW-1133">Transmembrane helix</keyword>
<accession>A0ABT4IBU9</accession>
<evidence type="ECO:0000256" key="2">
    <source>
        <dbReference type="SAM" id="Phobius"/>
    </source>
</evidence>
<dbReference type="EMBL" id="JAPTMY010000042">
    <property type="protein sequence ID" value="MCZ0859210.1"/>
    <property type="molecule type" value="Genomic_DNA"/>
</dbReference>
<comment type="caution">
    <text evidence="3">The sequence shown here is derived from an EMBL/GenBank/DDBJ whole genome shotgun (WGS) entry which is preliminary data.</text>
</comment>
<reference evidence="3" key="1">
    <citation type="submission" date="2022-10" db="EMBL/GenBank/DDBJ databases">
        <title>Genome sequence of Actinomyces israelii ATCC 10048.</title>
        <authorList>
            <person name="Watt R.M."/>
            <person name="Tong W.M."/>
        </authorList>
    </citation>
    <scope>NUCLEOTIDE SEQUENCE</scope>
    <source>
        <strain evidence="3">ATCC 10048</strain>
    </source>
</reference>
<dbReference type="Proteomes" id="UP001072034">
    <property type="component" value="Unassembled WGS sequence"/>
</dbReference>
<dbReference type="InterPro" id="IPR011733">
    <property type="entry name" value="CHP02185_IM"/>
</dbReference>
<keyword evidence="2" id="KW-0472">Membrane</keyword>
<sequence>MSTETRNEDVRENPHGGSSPRKPAASTRLGTRDLITLGVYSVLYVVVMFIAGMPFAFSPVLTYALPVSAAFFCAPVYLLLVAKVPRRGAVAILGAVVGLVLFVTGMFWLWAVAALVLGVAAGEIAALGRFRSPGLNTVSYVVLALAPLASYVMVWINQQSYRAYLVGKGTDDSYMNTMIAAANQWLLVAIVVGTLLAAWLGTLLGRRMLARHFTRAGIVA</sequence>
<dbReference type="Pfam" id="PF09605">
    <property type="entry name" value="Trep_Strep"/>
    <property type="match status" value="1"/>
</dbReference>
<organism evidence="3 4">
    <name type="scientific">Actinomyces israelii</name>
    <dbReference type="NCBI Taxonomy" id="1659"/>
    <lineage>
        <taxon>Bacteria</taxon>
        <taxon>Bacillati</taxon>
        <taxon>Actinomycetota</taxon>
        <taxon>Actinomycetes</taxon>
        <taxon>Actinomycetales</taxon>
        <taxon>Actinomycetaceae</taxon>
        <taxon>Actinomyces</taxon>
    </lineage>
</organism>
<gene>
    <name evidence="3" type="ORF">OHJ16_14295</name>
</gene>
<feature type="compositionally biased region" description="Basic and acidic residues" evidence="1">
    <location>
        <begin position="1"/>
        <end position="14"/>
    </location>
</feature>
<proteinExistence type="predicted"/>
<evidence type="ECO:0000313" key="3">
    <source>
        <dbReference type="EMBL" id="MCZ0859210.1"/>
    </source>
</evidence>
<feature type="transmembrane region" description="Helical" evidence="2">
    <location>
        <begin position="137"/>
        <end position="156"/>
    </location>
</feature>
<dbReference type="NCBIfam" id="TIGR02185">
    <property type="entry name" value="Trep_Strep"/>
    <property type="match status" value="1"/>
</dbReference>
<feature type="transmembrane region" description="Helical" evidence="2">
    <location>
        <begin position="63"/>
        <end position="82"/>
    </location>
</feature>
<evidence type="ECO:0000313" key="4">
    <source>
        <dbReference type="Proteomes" id="UP001072034"/>
    </source>
</evidence>
<keyword evidence="4" id="KW-1185">Reference proteome</keyword>
<feature type="transmembrane region" description="Helical" evidence="2">
    <location>
        <begin position="185"/>
        <end position="205"/>
    </location>
</feature>
<name>A0ABT4IBU9_9ACTO</name>